<dbReference type="RefSeq" id="WP_090734576.1">
    <property type="nucleotide sequence ID" value="NZ_FOHO01000006.1"/>
</dbReference>
<name>A0A1I0F8S9_9RHOB</name>
<dbReference type="Pfam" id="PF01464">
    <property type="entry name" value="SLT"/>
    <property type="match status" value="1"/>
</dbReference>
<evidence type="ECO:0000313" key="5">
    <source>
        <dbReference type="Proteomes" id="UP000199180"/>
    </source>
</evidence>
<dbReference type="STRING" id="364199.SAMN04489858_106101"/>
<evidence type="ECO:0000256" key="2">
    <source>
        <dbReference type="SAM" id="SignalP"/>
    </source>
</evidence>
<dbReference type="Proteomes" id="UP000199180">
    <property type="component" value="Unassembled WGS sequence"/>
</dbReference>
<accession>A0A1I0F8S9</accession>
<keyword evidence="2" id="KW-0732">Signal</keyword>
<dbReference type="EMBL" id="FOHO01000006">
    <property type="protein sequence ID" value="SET53524.1"/>
    <property type="molecule type" value="Genomic_DNA"/>
</dbReference>
<dbReference type="SUPFAM" id="SSF53955">
    <property type="entry name" value="Lysozyme-like"/>
    <property type="match status" value="1"/>
</dbReference>
<organism evidence="4 5">
    <name type="scientific">Paracoccus homiensis</name>
    <dbReference type="NCBI Taxonomy" id="364199"/>
    <lineage>
        <taxon>Bacteria</taxon>
        <taxon>Pseudomonadati</taxon>
        <taxon>Pseudomonadota</taxon>
        <taxon>Alphaproteobacteria</taxon>
        <taxon>Rhodobacterales</taxon>
        <taxon>Paracoccaceae</taxon>
        <taxon>Paracoccus</taxon>
    </lineage>
</organism>
<dbReference type="InterPro" id="IPR023346">
    <property type="entry name" value="Lysozyme-like_dom_sf"/>
</dbReference>
<dbReference type="InterPro" id="IPR008258">
    <property type="entry name" value="Transglycosylase_SLT_dom_1"/>
</dbReference>
<evidence type="ECO:0000256" key="1">
    <source>
        <dbReference type="ARBA" id="ARBA00009387"/>
    </source>
</evidence>
<evidence type="ECO:0000313" key="4">
    <source>
        <dbReference type="EMBL" id="SET53524.1"/>
    </source>
</evidence>
<gene>
    <name evidence="4" type="ORF">SAMN04489858_106101</name>
</gene>
<proteinExistence type="inferred from homology"/>
<comment type="similarity">
    <text evidence="1">Belongs to the virb1 family.</text>
</comment>
<dbReference type="PROSITE" id="PS51257">
    <property type="entry name" value="PROKAR_LIPOPROTEIN"/>
    <property type="match status" value="1"/>
</dbReference>
<feature type="signal peptide" evidence="2">
    <location>
        <begin position="1"/>
        <end position="29"/>
    </location>
</feature>
<dbReference type="AlphaFoldDB" id="A0A1I0F8S9"/>
<keyword evidence="5" id="KW-1185">Reference proteome</keyword>
<sequence length="167" mass="18265">MSDTARGAQPPCLPTLGRRGLLLSVLALAACGGGKGAASKKAQRGLYPNETPYLRSRINYWSAHYKVPTSLVQQVVLRESSHRPQARNGPYYGLMQILPQTARTMGYRGPDAGLLDADTNLRYGVKYLRGAYLVADGNPDKAVGWYARGYYYEAKRKGLLKATGLRG</sequence>
<dbReference type="Gene3D" id="1.10.530.10">
    <property type="match status" value="1"/>
</dbReference>
<evidence type="ECO:0000259" key="3">
    <source>
        <dbReference type="Pfam" id="PF01464"/>
    </source>
</evidence>
<dbReference type="CDD" id="cd00254">
    <property type="entry name" value="LT-like"/>
    <property type="match status" value="1"/>
</dbReference>
<feature type="chain" id="PRO_5011726796" evidence="2">
    <location>
        <begin position="30"/>
        <end position="167"/>
    </location>
</feature>
<feature type="domain" description="Transglycosylase SLT" evidence="3">
    <location>
        <begin position="58"/>
        <end position="150"/>
    </location>
</feature>
<dbReference type="OrthoDB" id="9788661at2"/>
<protein>
    <submittedName>
        <fullName evidence="4">Transglycosylase SLT domain-containing protein</fullName>
    </submittedName>
</protein>
<reference evidence="4 5" key="1">
    <citation type="submission" date="2016-10" db="EMBL/GenBank/DDBJ databases">
        <authorList>
            <person name="de Groot N.N."/>
        </authorList>
    </citation>
    <scope>NUCLEOTIDE SEQUENCE [LARGE SCALE GENOMIC DNA]</scope>
    <source>
        <strain evidence="4 5">DSM 17862</strain>
    </source>
</reference>